<dbReference type="EMBL" id="CP027231">
    <property type="protein sequence ID" value="AVM53270.1"/>
    <property type="molecule type" value="Genomic_DNA"/>
</dbReference>
<evidence type="ECO:0000313" key="2">
    <source>
        <dbReference type="EMBL" id="AVM53270.1"/>
    </source>
</evidence>
<sequence>MQHLANHHVKAHMPPLPKADAKVELMGNTAKYTGNFFPRKMKKNNQTAEKQQGRREKKRKGGKVGSGRDTL</sequence>
<dbReference type="Proteomes" id="UP000238304">
    <property type="component" value="Chromosome"/>
</dbReference>
<gene>
    <name evidence="2" type="ORF">C4H11_10305</name>
</gene>
<evidence type="ECO:0000313" key="3">
    <source>
        <dbReference type="Proteomes" id="UP000238304"/>
    </source>
</evidence>
<name>A0ABM6T927_9BACE</name>
<accession>A0ABM6T927</accession>
<keyword evidence="3" id="KW-1185">Reference proteome</keyword>
<feature type="region of interest" description="Disordered" evidence="1">
    <location>
        <begin position="34"/>
        <end position="71"/>
    </location>
</feature>
<reference evidence="2 3" key="1">
    <citation type="submission" date="2018-02" db="EMBL/GenBank/DDBJ databases">
        <authorList>
            <person name="Holder M.E."/>
            <person name="Ajami N.J."/>
            <person name="Petrosino J.F."/>
        </authorList>
    </citation>
    <scope>NUCLEOTIDE SEQUENCE [LARGE SCALE GENOMIC DNA]</scope>
    <source>
        <strain evidence="2 3">ATCC 33285</strain>
    </source>
</reference>
<proteinExistence type="predicted"/>
<organism evidence="2 3">
    <name type="scientific">Bacteroides zoogleoformans</name>
    <dbReference type="NCBI Taxonomy" id="28119"/>
    <lineage>
        <taxon>Bacteria</taxon>
        <taxon>Pseudomonadati</taxon>
        <taxon>Bacteroidota</taxon>
        <taxon>Bacteroidia</taxon>
        <taxon>Bacteroidales</taxon>
        <taxon>Bacteroidaceae</taxon>
        <taxon>Bacteroides</taxon>
    </lineage>
</organism>
<evidence type="ECO:0000256" key="1">
    <source>
        <dbReference type="SAM" id="MobiDB-lite"/>
    </source>
</evidence>
<protein>
    <submittedName>
        <fullName evidence="2">Uncharacterized protein</fullName>
    </submittedName>
</protein>